<gene>
    <name evidence="2" type="ORF">BJ684DRAFT_18713</name>
</gene>
<sequence length="173" mass="18549">MDLNWCIVCDQHIDSPDPTSLYCSSACRDLEAAATPLLVPSSSPFLPSSSPTSSIADPHHPIPLHRTVSPFQHIPQRSSPFALNPAALYTPSPTVTILPLPPASSTSTSPSPSPIPTVEEEEEEEDIWEDVSTPPSTTTTTTTKPQPQFDLSGWGQWEVKGHSHASTTALSVL</sequence>
<dbReference type="OrthoDB" id="5599072at2759"/>
<evidence type="ECO:0000313" key="2">
    <source>
        <dbReference type="EMBL" id="RKP14924.1"/>
    </source>
</evidence>
<reference evidence="3" key="1">
    <citation type="journal article" date="2018" name="Nat. Microbiol.">
        <title>Leveraging single-cell genomics to expand the fungal tree of life.</title>
        <authorList>
            <person name="Ahrendt S.R."/>
            <person name="Quandt C.A."/>
            <person name="Ciobanu D."/>
            <person name="Clum A."/>
            <person name="Salamov A."/>
            <person name="Andreopoulos B."/>
            <person name="Cheng J.F."/>
            <person name="Woyke T."/>
            <person name="Pelin A."/>
            <person name="Henrissat B."/>
            <person name="Reynolds N.K."/>
            <person name="Benny G.L."/>
            <person name="Smith M.E."/>
            <person name="James T.Y."/>
            <person name="Grigoriev I.V."/>
        </authorList>
    </citation>
    <scope>NUCLEOTIDE SEQUENCE [LARGE SCALE GENOMIC DNA]</scope>
</reference>
<accession>A0A4P9Y826</accession>
<dbReference type="EMBL" id="KZ987776">
    <property type="protein sequence ID" value="RKP14924.1"/>
    <property type="molecule type" value="Genomic_DNA"/>
</dbReference>
<dbReference type="InterPro" id="IPR024368">
    <property type="entry name" value="Ecl1/2/3"/>
</dbReference>
<feature type="region of interest" description="Disordered" evidence="1">
    <location>
        <begin position="99"/>
        <end position="154"/>
    </location>
</feature>
<proteinExistence type="predicted"/>
<organism evidence="2 3">
    <name type="scientific">Piptocephalis cylindrospora</name>
    <dbReference type="NCBI Taxonomy" id="1907219"/>
    <lineage>
        <taxon>Eukaryota</taxon>
        <taxon>Fungi</taxon>
        <taxon>Fungi incertae sedis</taxon>
        <taxon>Zoopagomycota</taxon>
        <taxon>Zoopagomycotina</taxon>
        <taxon>Zoopagomycetes</taxon>
        <taxon>Zoopagales</taxon>
        <taxon>Piptocephalidaceae</taxon>
        <taxon>Piptocephalis</taxon>
    </lineage>
</organism>
<evidence type="ECO:0000256" key="1">
    <source>
        <dbReference type="SAM" id="MobiDB-lite"/>
    </source>
</evidence>
<feature type="compositionally biased region" description="Low complexity" evidence="1">
    <location>
        <begin position="132"/>
        <end position="143"/>
    </location>
</feature>
<name>A0A4P9Y826_9FUNG</name>
<dbReference type="Proteomes" id="UP000267251">
    <property type="component" value="Unassembled WGS sequence"/>
</dbReference>
<evidence type="ECO:0000313" key="3">
    <source>
        <dbReference type="Proteomes" id="UP000267251"/>
    </source>
</evidence>
<feature type="compositionally biased region" description="Acidic residues" evidence="1">
    <location>
        <begin position="118"/>
        <end position="129"/>
    </location>
</feature>
<dbReference type="Pfam" id="PF12855">
    <property type="entry name" value="Ecl1"/>
    <property type="match status" value="1"/>
</dbReference>
<protein>
    <submittedName>
        <fullName evidence="2">Uncharacterized protein</fullName>
    </submittedName>
</protein>
<keyword evidence="3" id="KW-1185">Reference proteome</keyword>
<dbReference type="AlphaFoldDB" id="A0A4P9Y826"/>